<reference evidence="2 3" key="1">
    <citation type="submission" date="2019-06" db="EMBL/GenBank/DDBJ databases">
        <title>A chromosomal-level reference genome of Carpinus fangiana (Coryloideae, Betulaceae).</title>
        <authorList>
            <person name="Yang X."/>
            <person name="Wang Z."/>
            <person name="Zhang L."/>
            <person name="Hao G."/>
            <person name="Liu J."/>
            <person name="Yang Y."/>
        </authorList>
    </citation>
    <scope>NUCLEOTIDE SEQUENCE [LARGE SCALE GENOMIC DNA]</scope>
    <source>
        <strain evidence="2">Cfa_2016G</strain>
        <tissue evidence="2">Leaf</tissue>
    </source>
</reference>
<dbReference type="PANTHER" id="PTHR48213:SF1">
    <property type="entry name" value="PROSTATIC SPERMINE-BINDING-LIKE PROTEIN"/>
    <property type="match status" value="1"/>
</dbReference>
<dbReference type="OrthoDB" id="1719291at2759"/>
<evidence type="ECO:0000313" key="3">
    <source>
        <dbReference type="Proteomes" id="UP000327013"/>
    </source>
</evidence>
<evidence type="ECO:0000313" key="2">
    <source>
        <dbReference type="EMBL" id="KAE8008574.1"/>
    </source>
</evidence>
<name>A0A5N6QNI3_9ROSI</name>
<sequence>MANNSGASSASSSKDFLLIEDIDFVRVDEQGLSHWELVNASDADSEKEEEQEQEPEEEEIEDSIGNEIGSLGSEISTPGYLNDAQIETHHVDVLDFDGEVKYDYGYYGYGYGDGGHGEEQYAEDDEDDDNGDAGCDLDDELVPWAVSAKVRRQRMRKLGKRVFSKMNTSKRSPYLFVRPGCVRGKHGLGMKHKC</sequence>
<keyword evidence="3" id="KW-1185">Reference proteome</keyword>
<feature type="compositionally biased region" description="Acidic residues" evidence="1">
    <location>
        <begin position="43"/>
        <end position="64"/>
    </location>
</feature>
<gene>
    <name evidence="2" type="ORF">FH972_005072</name>
</gene>
<protein>
    <submittedName>
        <fullName evidence="2">Uncharacterized protein</fullName>
    </submittedName>
</protein>
<dbReference type="AlphaFoldDB" id="A0A5N6QNI3"/>
<feature type="region of interest" description="Disordered" evidence="1">
    <location>
        <begin position="37"/>
        <end position="76"/>
    </location>
</feature>
<dbReference type="EMBL" id="CM017322">
    <property type="protein sequence ID" value="KAE8008574.1"/>
    <property type="molecule type" value="Genomic_DNA"/>
</dbReference>
<organism evidence="2 3">
    <name type="scientific">Carpinus fangiana</name>
    <dbReference type="NCBI Taxonomy" id="176857"/>
    <lineage>
        <taxon>Eukaryota</taxon>
        <taxon>Viridiplantae</taxon>
        <taxon>Streptophyta</taxon>
        <taxon>Embryophyta</taxon>
        <taxon>Tracheophyta</taxon>
        <taxon>Spermatophyta</taxon>
        <taxon>Magnoliopsida</taxon>
        <taxon>eudicotyledons</taxon>
        <taxon>Gunneridae</taxon>
        <taxon>Pentapetalae</taxon>
        <taxon>rosids</taxon>
        <taxon>fabids</taxon>
        <taxon>Fagales</taxon>
        <taxon>Betulaceae</taxon>
        <taxon>Carpinus</taxon>
    </lineage>
</organism>
<dbReference type="PANTHER" id="PTHR48213">
    <property type="entry name" value="VID27-LIKE PROTEIN"/>
    <property type="match status" value="1"/>
</dbReference>
<proteinExistence type="predicted"/>
<accession>A0A5N6QNI3</accession>
<dbReference type="Proteomes" id="UP000327013">
    <property type="component" value="Chromosome 2"/>
</dbReference>
<evidence type="ECO:0000256" key="1">
    <source>
        <dbReference type="SAM" id="MobiDB-lite"/>
    </source>
</evidence>